<evidence type="ECO:0000313" key="2">
    <source>
        <dbReference type="EMBL" id="CAB4342170.1"/>
    </source>
</evidence>
<evidence type="ECO:0000313" key="10">
    <source>
        <dbReference type="EMBL" id="CAB5073190.1"/>
    </source>
</evidence>
<dbReference type="EMBL" id="CAFABH010000014">
    <property type="protein sequence ID" value="CAB4829583.1"/>
    <property type="molecule type" value="Genomic_DNA"/>
</dbReference>
<accession>A0A6J6WH56</accession>
<evidence type="ECO:0000313" key="5">
    <source>
        <dbReference type="EMBL" id="CAB4783980.1"/>
    </source>
</evidence>
<evidence type="ECO:0000313" key="3">
    <source>
        <dbReference type="EMBL" id="CAB4702027.1"/>
    </source>
</evidence>
<proteinExistence type="predicted"/>
<dbReference type="AlphaFoldDB" id="A0A6J6WH56"/>
<name>A0A6J6WH56_9ZZZZ</name>
<evidence type="ECO:0000313" key="9">
    <source>
        <dbReference type="EMBL" id="CAB4975442.1"/>
    </source>
</evidence>
<feature type="compositionally biased region" description="Polar residues" evidence="1">
    <location>
        <begin position="33"/>
        <end position="51"/>
    </location>
</feature>
<gene>
    <name evidence="3" type="ORF">UFOPK2510_01375</name>
    <name evidence="4" type="ORF">UFOPK2718_00759</name>
    <name evidence="5" type="ORF">UFOPK2936_01144</name>
    <name evidence="6" type="ORF">UFOPK3174_00931</name>
    <name evidence="7" type="ORF">UFOPK3328_00979</name>
    <name evidence="8" type="ORF">UFOPK3779_01182</name>
    <name evidence="9" type="ORF">UFOPK3913_00761</name>
    <name evidence="2" type="ORF">UFOPK4107_01110</name>
    <name evidence="10" type="ORF">UFOPK4403_00893</name>
</gene>
<evidence type="ECO:0000313" key="4">
    <source>
        <dbReference type="EMBL" id="CAB4724276.1"/>
    </source>
</evidence>
<dbReference type="EMBL" id="CAEZXO010000010">
    <property type="protein sequence ID" value="CAB4702027.1"/>
    <property type="molecule type" value="Genomic_DNA"/>
</dbReference>
<dbReference type="EMBL" id="CAESAE010000006">
    <property type="protein sequence ID" value="CAB4342170.1"/>
    <property type="molecule type" value="Genomic_DNA"/>
</dbReference>
<evidence type="ECO:0000313" key="6">
    <source>
        <dbReference type="EMBL" id="CAB4829583.1"/>
    </source>
</evidence>
<dbReference type="EMBL" id="CAFBLD010000006">
    <property type="protein sequence ID" value="CAB4869750.1"/>
    <property type="molecule type" value="Genomic_DNA"/>
</dbReference>
<evidence type="ECO:0000313" key="8">
    <source>
        <dbReference type="EMBL" id="CAB4950649.1"/>
    </source>
</evidence>
<dbReference type="EMBL" id="CAFBQX010000004">
    <property type="protein sequence ID" value="CAB5073190.1"/>
    <property type="molecule type" value="Genomic_DNA"/>
</dbReference>
<sequence>MGASIKRSQGSLGLTLALTIALLAGIIPANAATTKPSPKASTKPAAQNSAQPMAKPSSTAVAKKVIAKKKVVTKKRIYRKKKIIKVMPSPSPAWPPKGFSADNGVYAKIPTSKELVGVISAAATLASQVKDCQKFVCGAVQVASIIGCTWWEVQSEVSGPTSDTDATLRVLGTLRTTAKATNVKQMITILLISAEPMKDKTNIGKIDITCYHSPRIEDVPTTVYTPVQLPTNTN</sequence>
<dbReference type="EMBL" id="CAEZYM010000006">
    <property type="protein sequence ID" value="CAB4724276.1"/>
    <property type="molecule type" value="Genomic_DNA"/>
</dbReference>
<reference evidence="5" key="1">
    <citation type="submission" date="2020-05" db="EMBL/GenBank/DDBJ databases">
        <authorList>
            <person name="Chiriac C."/>
            <person name="Salcher M."/>
            <person name="Ghai R."/>
            <person name="Kavagutti S V."/>
        </authorList>
    </citation>
    <scope>NUCLEOTIDE SEQUENCE</scope>
</reference>
<evidence type="ECO:0000313" key="7">
    <source>
        <dbReference type="EMBL" id="CAB4869750.1"/>
    </source>
</evidence>
<feature type="region of interest" description="Disordered" evidence="1">
    <location>
        <begin position="33"/>
        <end position="56"/>
    </location>
</feature>
<protein>
    <submittedName>
        <fullName evidence="5">Unannotated protein</fullName>
    </submittedName>
</protein>
<organism evidence="5">
    <name type="scientific">freshwater metagenome</name>
    <dbReference type="NCBI Taxonomy" id="449393"/>
    <lineage>
        <taxon>unclassified sequences</taxon>
        <taxon>metagenomes</taxon>
        <taxon>ecological metagenomes</taxon>
    </lineage>
</organism>
<dbReference type="EMBL" id="CAEZZW010000006">
    <property type="protein sequence ID" value="CAB4783980.1"/>
    <property type="molecule type" value="Genomic_DNA"/>
</dbReference>
<dbReference type="EMBL" id="CAFBNH010000007">
    <property type="protein sequence ID" value="CAB4950649.1"/>
    <property type="molecule type" value="Genomic_DNA"/>
</dbReference>
<evidence type="ECO:0000256" key="1">
    <source>
        <dbReference type="SAM" id="MobiDB-lite"/>
    </source>
</evidence>
<dbReference type="EMBL" id="CAFBOC010000007">
    <property type="protein sequence ID" value="CAB4975442.1"/>
    <property type="molecule type" value="Genomic_DNA"/>
</dbReference>